<sequence>MTSPTTAGTPAAAAAPMKGISLDLGRMARAMTSVTQRWDALHVAGTNGKGSVCTYLSALCRQARITNGLFTSPYLVEPRDAIKIDTVPISRAAYTRFRQAILDDEQQRLARDPPPPPEEGQPVRLTEFEIGTLVAFSAFDEAGVRAGIVEVGLGGRLDSTNALTRKKVTVITKIGLDHQRLLGDTLPLIAREKAGIMMGGVPCVVDGSNPPEVLDVFRSHAAGVGAPLHLTTAQNGLLETLYAAEVMPHQAQNMACAITAFRLAYPEHALSVEEALPLLKSTVHLGRLSSLDVSKSFPSRSGLPVLVDGAHNPQSAETLARYVDKYSRSNGQPVTWVVAVSQQDGKDAEGMLRTLTRPGDSVACVAFSRRPTMPWVEPVDPVLLQEMLARLGIIATSFDETDPTEGSLAAGMAEAAASKGPVVVTGSLYLVGDAYRLYGELVQESK</sequence>
<evidence type="ECO:0000313" key="8">
    <source>
        <dbReference type="Proteomes" id="UP000813385"/>
    </source>
</evidence>
<dbReference type="EMBL" id="JAGPXD010000004">
    <property type="protein sequence ID" value="KAH7358065.1"/>
    <property type="molecule type" value="Genomic_DNA"/>
</dbReference>
<keyword evidence="2" id="KW-0436">Ligase</keyword>
<reference evidence="7" key="1">
    <citation type="journal article" date="2021" name="Nat. Commun.">
        <title>Genetic determinants of endophytism in the Arabidopsis root mycobiome.</title>
        <authorList>
            <person name="Mesny F."/>
            <person name="Miyauchi S."/>
            <person name="Thiergart T."/>
            <person name="Pickel B."/>
            <person name="Atanasova L."/>
            <person name="Karlsson M."/>
            <person name="Huettel B."/>
            <person name="Barry K.W."/>
            <person name="Haridas S."/>
            <person name="Chen C."/>
            <person name="Bauer D."/>
            <person name="Andreopoulos W."/>
            <person name="Pangilinan J."/>
            <person name="LaButti K."/>
            <person name="Riley R."/>
            <person name="Lipzen A."/>
            <person name="Clum A."/>
            <person name="Drula E."/>
            <person name="Henrissat B."/>
            <person name="Kohler A."/>
            <person name="Grigoriev I.V."/>
            <person name="Martin F.M."/>
            <person name="Hacquard S."/>
        </authorList>
    </citation>
    <scope>NUCLEOTIDE SEQUENCE</scope>
    <source>
        <strain evidence="7">MPI-CAGE-AT-0016</strain>
    </source>
</reference>
<dbReference type="GO" id="GO:0046872">
    <property type="term" value="F:metal ion binding"/>
    <property type="evidence" value="ECO:0007669"/>
    <property type="project" value="UniProtKB-KW"/>
</dbReference>
<dbReference type="GO" id="GO:0005524">
    <property type="term" value="F:ATP binding"/>
    <property type="evidence" value="ECO:0007669"/>
    <property type="project" value="UniProtKB-KW"/>
</dbReference>
<organism evidence="7 8">
    <name type="scientific">Plectosphaerella cucumerina</name>
    <dbReference type="NCBI Taxonomy" id="40658"/>
    <lineage>
        <taxon>Eukaryota</taxon>
        <taxon>Fungi</taxon>
        <taxon>Dikarya</taxon>
        <taxon>Ascomycota</taxon>
        <taxon>Pezizomycotina</taxon>
        <taxon>Sordariomycetes</taxon>
        <taxon>Hypocreomycetidae</taxon>
        <taxon>Glomerellales</taxon>
        <taxon>Plectosphaerellaceae</taxon>
        <taxon>Plectosphaerella</taxon>
    </lineage>
</organism>
<evidence type="ECO:0000256" key="5">
    <source>
        <dbReference type="ARBA" id="ARBA00022840"/>
    </source>
</evidence>
<dbReference type="InterPro" id="IPR001645">
    <property type="entry name" value="Folylpolyglutamate_synth"/>
</dbReference>
<dbReference type="UniPathway" id="UPA00850"/>
<dbReference type="GO" id="GO:0005739">
    <property type="term" value="C:mitochondrion"/>
    <property type="evidence" value="ECO:0007669"/>
    <property type="project" value="TreeGrafter"/>
</dbReference>
<evidence type="ECO:0000256" key="4">
    <source>
        <dbReference type="ARBA" id="ARBA00022741"/>
    </source>
</evidence>
<evidence type="ECO:0000313" key="7">
    <source>
        <dbReference type="EMBL" id="KAH7358065.1"/>
    </source>
</evidence>
<dbReference type="AlphaFoldDB" id="A0A8K0TGB3"/>
<protein>
    <submittedName>
        <fullName evidence="7">Folylpolyglutamate synthase</fullName>
    </submittedName>
</protein>
<dbReference type="Proteomes" id="UP000813385">
    <property type="component" value="Unassembled WGS sequence"/>
</dbReference>
<keyword evidence="8" id="KW-1185">Reference proteome</keyword>
<comment type="caution">
    <text evidence="7">The sequence shown here is derived from an EMBL/GenBank/DDBJ whole genome shotgun (WGS) entry which is preliminary data.</text>
</comment>
<dbReference type="OrthoDB" id="5212574at2759"/>
<evidence type="ECO:0000256" key="1">
    <source>
        <dbReference type="ARBA" id="ARBA00008276"/>
    </source>
</evidence>
<keyword evidence="6" id="KW-0460">Magnesium</keyword>
<evidence type="ECO:0000256" key="3">
    <source>
        <dbReference type="ARBA" id="ARBA00022723"/>
    </source>
</evidence>
<dbReference type="InterPro" id="IPR036565">
    <property type="entry name" value="Mur-like_cat_sf"/>
</dbReference>
<dbReference type="Gene3D" id="3.40.1190.10">
    <property type="entry name" value="Mur-like, catalytic domain"/>
    <property type="match status" value="1"/>
</dbReference>
<keyword evidence="4" id="KW-0547">Nucleotide-binding</keyword>
<keyword evidence="5" id="KW-0067">ATP-binding</keyword>
<dbReference type="InterPro" id="IPR036615">
    <property type="entry name" value="Mur_ligase_C_dom_sf"/>
</dbReference>
<evidence type="ECO:0000256" key="2">
    <source>
        <dbReference type="ARBA" id="ARBA00022598"/>
    </source>
</evidence>
<name>A0A8K0TGB3_9PEZI</name>
<keyword evidence="3" id="KW-0479">Metal-binding</keyword>
<dbReference type="GO" id="GO:0004326">
    <property type="term" value="F:tetrahydrofolylpolyglutamate synthase activity"/>
    <property type="evidence" value="ECO:0007669"/>
    <property type="project" value="InterPro"/>
</dbReference>
<dbReference type="GO" id="GO:0008841">
    <property type="term" value="F:dihydrofolate synthase activity"/>
    <property type="evidence" value="ECO:0007669"/>
    <property type="project" value="TreeGrafter"/>
</dbReference>
<dbReference type="NCBIfam" id="TIGR01499">
    <property type="entry name" value="folC"/>
    <property type="match status" value="1"/>
</dbReference>
<dbReference type="GO" id="GO:0005829">
    <property type="term" value="C:cytosol"/>
    <property type="evidence" value="ECO:0007669"/>
    <property type="project" value="TreeGrafter"/>
</dbReference>
<dbReference type="SUPFAM" id="SSF53244">
    <property type="entry name" value="MurD-like peptide ligases, peptide-binding domain"/>
    <property type="match status" value="1"/>
</dbReference>
<dbReference type="Gene3D" id="3.90.190.20">
    <property type="entry name" value="Mur ligase, C-terminal domain"/>
    <property type="match status" value="1"/>
</dbReference>
<dbReference type="PANTHER" id="PTHR11136:SF0">
    <property type="entry name" value="DIHYDROFOLATE SYNTHETASE-RELATED"/>
    <property type="match status" value="1"/>
</dbReference>
<comment type="similarity">
    <text evidence="1">Belongs to the folylpolyglutamate synthase family.</text>
</comment>
<dbReference type="SUPFAM" id="SSF53623">
    <property type="entry name" value="MurD-like peptide ligases, catalytic domain"/>
    <property type="match status" value="1"/>
</dbReference>
<dbReference type="PANTHER" id="PTHR11136">
    <property type="entry name" value="FOLYLPOLYGLUTAMATE SYNTHASE-RELATED"/>
    <property type="match status" value="1"/>
</dbReference>
<gene>
    <name evidence="7" type="ORF">B0T11DRAFT_283628</name>
</gene>
<proteinExistence type="inferred from homology"/>
<evidence type="ECO:0000256" key="6">
    <source>
        <dbReference type="ARBA" id="ARBA00022842"/>
    </source>
</evidence>
<accession>A0A8K0TGB3</accession>